<dbReference type="EMBL" id="AJPR01000006">
    <property type="protein sequence ID" value="EIN15252.1"/>
    <property type="molecule type" value="Genomic_DNA"/>
</dbReference>
<dbReference type="NCBIfam" id="NF045996">
    <property type="entry name" value="MAG0920_fam"/>
    <property type="match status" value="1"/>
</dbReference>
<proteinExistence type="predicted"/>
<dbReference type="AlphaFoldDB" id="I5D6E3"/>
<reference evidence="2 3" key="1">
    <citation type="journal article" date="2012" name="Appl. Environ. Microbiol.">
        <title>Emergence of Atypical Mycoplasma agalactiae Strains Harboring a New Prophage and Associated with an Alpine Wild Ungulate Mortality Episode.</title>
        <authorList>
            <person name="Tardy F."/>
            <person name="Baranowski E."/>
            <person name="Nouvel L.X."/>
            <person name="Mick V."/>
            <person name="Manso-Silvan L."/>
            <person name="Thiaucourt F."/>
            <person name="Thebault P."/>
            <person name="Breton M."/>
            <person name="Sirand-Pugnet P."/>
            <person name="Blanchard A."/>
            <person name="Garnier A."/>
            <person name="Gibert P."/>
            <person name="Game Y."/>
            <person name="Poumarat F."/>
            <person name="Citti C."/>
        </authorList>
    </citation>
    <scope>NUCLEOTIDE SEQUENCE [LARGE SCALE GENOMIC DNA]</scope>
    <source>
        <strain evidence="2 3">14628</strain>
    </source>
</reference>
<accession>I5D6E3</accession>
<dbReference type="PATRIC" id="fig|1110504.5.peg.371"/>
<keyword evidence="1" id="KW-0812">Transmembrane</keyword>
<comment type="caution">
    <text evidence="2">The sequence shown here is derived from an EMBL/GenBank/DDBJ whole genome shotgun (WGS) entry which is preliminary data.</text>
</comment>
<protein>
    <submittedName>
        <fullName evidence="2">Uncharacterized protein</fullName>
    </submittedName>
</protein>
<sequence length="221" mass="26021">MEFKELFIILAILFSLHATILILLLSSKAKHFHAKITHAKKYLIKHKIRVNNMFFEEANSVLWTALIISIVPLIVNFLLIIVSVFLAKNTHDNADGLFKVAILFIVLFGVIDLAFFAYVIVLLVKFLKWKKLNSLSSNWTELTQLFDKEVICKQVDVVHSKYTFQYSKLSFSNTVDSIKDKNIEKYIYYWLVQDYDTLRVNNKIANINMFYDLYHRYIEHE</sequence>
<evidence type="ECO:0000313" key="3">
    <source>
        <dbReference type="Proteomes" id="UP000003181"/>
    </source>
</evidence>
<dbReference type="Proteomes" id="UP000003181">
    <property type="component" value="Unassembled WGS sequence"/>
</dbReference>
<organism evidence="2 3">
    <name type="scientific">Mycoplasmopsis agalactiae 14628</name>
    <dbReference type="NCBI Taxonomy" id="1110504"/>
    <lineage>
        <taxon>Bacteria</taxon>
        <taxon>Bacillati</taxon>
        <taxon>Mycoplasmatota</taxon>
        <taxon>Mycoplasmoidales</taxon>
        <taxon>Metamycoplasmataceae</taxon>
        <taxon>Mycoplasmopsis</taxon>
    </lineage>
</organism>
<name>I5D6E3_MYCAA</name>
<feature type="transmembrane region" description="Helical" evidence="1">
    <location>
        <begin position="6"/>
        <end position="25"/>
    </location>
</feature>
<dbReference type="RefSeq" id="WP_004024118.1">
    <property type="nucleotide sequence ID" value="NZ_AJPR01000006.1"/>
</dbReference>
<evidence type="ECO:0000256" key="1">
    <source>
        <dbReference type="SAM" id="Phobius"/>
    </source>
</evidence>
<evidence type="ECO:0000313" key="2">
    <source>
        <dbReference type="EMBL" id="EIN15252.1"/>
    </source>
</evidence>
<gene>
    <name evidence="2" type="ORF">MAGb_3690</name>
</gene>
<keyword evidence="1" id="KW-1133">Transmembrane helix</keyword>
<keyword evidence="1" id="KW-0472">Membrane</keyword>
<feature type="transmembrane region" description="Helical" evidence="1">
    <location>
        <begin position="98"/>
        <end position="124"/>
    </location>
</feature>
<dbReference type="OrthoDB" id="396977at2"/>
<dbReference type="STRING" id="1110504.MAGb_3690"/>
<feature type="transmembrane region" description="Helical" evidence="1">
    <location>
        <begin position="61"/>
        <end position="86"/>
    </location>
</feature>